<evidence type="ECO:0000313" key="7">
    <source>
        <dbReference type="EMBL" id="GAA53073.1"/>
    </source>
</evidence>
<dbReference type="EMBL" id="DF143412">
    <property type="protein sequence ID" value="GAA53073.1"/>
    <property type="molecule type" value="Genomic_DNA"/>
</dbReference>
<reference evidence="7" key="1">
    <citation type="journal article" date="2011" name="Genome Biol.">
        <title>The draft genome of the carcinogenic human liver fluke Clonorchis sinensis.</title>
        <authorList>
            <person name="Wang X."/>
            <person name="Chen W."/>
            <person name="Huang Y."/>
            <person name="Sun J."/>
            <person name="Men J."/>
            <person name="Liu H."/>
            <person name="Luo F."/>
            <person name="Guo L."/>
            <person name="Lv X."/>
            <person name="Deng C."/>
            <person name="Zhou C."/>
            <person name="Fan Y."/>
            <person name="Li X."/>
            <person name="Huang L."/>
            <person name="Hu Y."/>
            <person name="Liang C."/>
            <person name="Hu X."/>
            <person name="Xu J."/>
            <person name="Yu X."/>
        </authorList>
    </citation>
    <scope>NUCLEOTIDE SEQUENCE [LARGE SCALE GENOMIC DNA]</scope>
    <source>
        <strain evidence="7">Henan</strain>
    </source>
</reference>
<evidence type="ECO:0000256" key="3">
    <source>
        <dbReference type="ARBA" id="ARBA00022980"/>
    </source>
</evidence>
<keyword evidence="3 7" id="KW-0689">Ribosomal protein</keyword>
<evidence type="ECO:0000256" key="2">
    <source>
        <dbReference type="ARBA" id="ARBA00005436"/>
    </source>
</evidence>
<dbReference type="InterPro" id="IPR044076">
    <property type="entry name" value="Ribosomal_P2"/>
</dbReference>
<organism evidence="7 8">
    <name type="scientific">Clonorchis sinensis</name>
    <name type="common">Chinese liver fluke</name>
    <dbReference type="NCBI Taxonomy" id="79923"/>
    <lineage>
        <taxon>Eukaryota</taxon>
        <taxon>Metazoa</taxon>
        <taxon>Spiralia</taxon>
        <taxon>Lophotrochozoa</taxon>
        <taxon>Platyhelminthes</taxon>
        <taxon>Trematoda</taxon>
        <taxon>Digenea</taxon>
        <taxon>Opisthorchiida</taxon>
        <taxon>Opisthorchiata</taxon>
        <taxon>Opisthorchiidae</taxon>
        <taxon>Clonorchis</taxon>
    </lineage>
</organism>
<evidence type="ECO:0000313" key="8">
    <source>
        <dbReference type="Proteomes" id="UP000008909"/>
    </source>
</evidence>
<dbReference type="PANTHER" id="PTHR21141:SF5">
    <property type="entry name" value="LARGE RIBOSOMAL SUBUNIT PROTEIN P2"/>
    <property type="match status" value="1"/>
</dbReference>
<gene>
    <name evidence="7" type="ORF">CLF_109479</name>
</gene>
<sequence length="59" mass="6495">MRYLAAYMLCQLGGKERPTAADIQNILSSVGIEHESDRISKVSSGFVITRRLNVASIRA</sequence>
<dbReference type="CDD" id="cd05833">
    <property type="entry name" value="Ribosomal_P2"/>
    <property type="match status" value="1"/>
</dbReference>
<dbReference type="GO" id="GO:0002182">
    <property type="term" value="P:cytoplasmic translational elongation"/>
    <property type="evidence" value="ECO:0007669"/>
    <property type="project" value="InterPro"/>
</dbReference>
<comment type="similarity">
    <text evidence="2">Belongs to the eukaryotic ribosomal protein P1/P2 family.</text>
</comment>
<dbReference type="PANTHER" id="PTHR21141">
    <property type="entry name" value="60S ACIDIC RIBOSOMAL PROTEIN FAMILY MEMBER"/>
    <property type="match status" value="1"/>
</dbReference>
<dbReference type="FunFam" id="1.10.10.1410:FF:000002">
    <property type="entry name" value="60S acidic ribosomal protein P2"/>
    <property type="match status" value="1"/>
</dbReference>
<evidence type="ECO:0000256" key="6">
    <source>
        <dbReference type="ARBA" id="ARBA00035443"/>
    </source>
</evidence>
<evidence type="ECO:0000256" key="5">
    <source>
        <dbReference type="ARBA" id="ARBA00035301"/>
    </source>
</evidence>
<accession>G7YJE0</accession>
<reference key="2">
    <citation type="submission" date="2011-10" db="EMBL/GenBank/DDBJ databases">
        <title>The genome and transcriptome sequence of Clonorchis sinensis provide insights into the carcinogenic liver fluke.</title>
        <authorList>
            <person name="Wang X."/>
            <person name="Huang Y."/>
            <person name="Chen W."/>
            <person name="Liu H."/>
            <person name="Guo L."/>
            <person name="Chen Y."/>
            <person name="Luo F."/>
            <person name="Zhou W."/>
            <person name="Sun J."/>
            <person name="Mao Q."/>
            <person name="Liang P."/>
            <person name="Zhou C."/>
            <person name="Tian Y."/>
            <person name="Men J."/>
            <person name="Lv X."/>
            <person name="Huang L."/>
            <person name="Zhou J."/>
            <person name="Hu Y."/>
            <person name="Li R."/>
            <person name="Zhang F."/>
            <person name="Lei H."/>
            <person name="Li X."/>
            <person name="Hu X."/>
            <person name="Liang C."/>
            <person name="Xu J."/>
            <person name="Wu Z."/>
            <person name="Yu X."/>
        </authorList>
    </citation>
    <scope>NUCLEOTIDE SEQUENCE</scope>
    <source>
        <strain>Henan</strain>
    </source>
</reference>
<dbReference type="InterPro" id="IPR038716">
    <property type="entry name" value="P1/P2_N_sf"/>
</dbReference>
<protein>
    <recommendedName>
        <fullName evidence="5">Large ribosomal subunit protein P2</fullName>
    </recommendedName>
    <alternativeName>
        <fullName evidence="6">60S acidic ribosomal protein P2</fullName>
    </alternativeName>
</protein>
<dbReference type="AlphaFoldDB" id="G7YJE0"/>
<dbReference type="GO" id="GO:0022625">
    <property type="term" value="C:cytosolic large ribosomal subunit"/>
    <property type="evidence" value="ECO:0007669"/>
    <property type="project" value="InterPro"/>
</dbReference>
<evidence type="ECO:0000256" key="1">
    <source>
        <dbReference type="ARBA" id="ARBA00003362"/>
    </source>
</evidence>
<proteinExistence type="inferred from homology"/>
<dbReference type="GO" id="GO:0003735">
    <property type="term" value="F:structural constituent of ribosome"/>
    <property type="evidence" value="ECO:0007669"/>
    <property type="project" value="InterPro"/>
</dbReference>
<evidence type="ECO:0000256" key="4">
    <source>
        <dbReference type="ARBA" id="ARBA00023274"/>
    </source>
</evidence>
<dbReference type="Proteomes" id="UP000008909">
    <property type="component" value="Unassembled WGS sequence"/>
</dbReference>
<dbReference type="Gene3D" id="1.10.10.1410">
    <property type="match status" value="1"/>
</dbReference>
<comment type="function">
    <text evidence="1">Plays an important role in the elongation step of protein synthesis.</text>
</comment>
<name>G7YJE0_CLOSI</name>
<keyword evidence="8" id="KW-1185">Reference proteome</keyword>
<keyword evidence="4" id="KW-0687">Ribonucleoprotein</keyword>